<keyword evidence="10 11" id="KW-0472">Membrane</keyword>
<dbReference type="CDD" id="cd06163">
    <property type="entry name" value="S2P-M50_PDZ_RseP-like"/>
    <property type="match status" value="1"/>
</dbReference>
<evidence type="ECO:0000256" key="6">
    <source>
        <dbReference type="ARBA" id="ARBA00022801"/>
    </source>
</evidence>
<dbReference type="PANTHER" id="PTHR42837:SF2">
    <property type="entry name" value="MEMBRANE METALLOPROTEASE ARASP2, CHLOROPLASTIC-RELATED"/>
    <property type="match status" value="1"/>
</dbReference>
<dbReference type="AlphaFoldDB" id="A0A2S6FY50"/>
<evidence type="ECO:0000259" key="12">
    <source>
        <dbReference type="SMART" id="SM00228"/>
    </source>
</evidence>
<dbReference type="EC" id="3.4.24.-" evidence="11"/>
<comment type="subcellular location">
    <subcellularLocation>
        <location evidence="2">Membrane</location>
        <topology evidence="2">Multi-pass membrane protein</topology>
    </subcellularLocation>
</comment>
<evidence type="ECO:0000256" key="5">
    <source>
        <dbReference type="ARBA" id="ARBA00022692"/>
    </source>
</evidence>
<dbReference type="CDD" id="cd23081">
    <property type="entry name" value="cpPDZ_EcRseP-like"/>
    <property type="match status" value="1"/>
</dbReference>
<evidence type="ECO:0000256" key="9">
    <source>
        <dbReference type="ARBA" id="ARBA00023049"/>
    </source>
</evidence>
<dbReference type="EMBL" id="PTIS01000007">
    <property type="protein sequence ID" value="PPK48455.1"/>
    <property type="molecule type" value="Genomic_DNA"/>
</dbReference>
<keyword evidence="6 11" id="KW-0378">Hydrolase</keyword>
<dbReference type="SUPFAM" id="SSF50156">
    <property type="entry name" value="PDZ domain-like"/>
    <property type="match status" value="1"/>
</dbReference>
<dbReference type="InterPro" id="IPR004387">
    <property type="entry name" value="Pept_M50_Zn"/>
</dbReference>
<feature type="transmembrane region" description="Helical" evidence="11">
    <location>
        <begin position="310"/>
        <end position="327"/>
    </location>
</feature>
<evidence type="ECO:0000256" key="11">
    <source>
        <dbReference type="RuleBase" id="RU362031"/>
    </source>
</evidence>
<evidence type="ECO:0000256" key="10">
    <source>
        <dbReference type="ARBA" id="ARBA00023136"/>
    </source>
</evidence>
<dbReference type="GO" id="GO:0016020">
    <property type="term" value="C:membrane"/>
    <property type="evidence" value="ECO:0007669"/>
    <property type="project" value="UniProtKB-SubCell"/>
</dbReference>
<evidence type="ECO:0000256" key="7">
    <source>
        <dbReference type="ARBA" id="ARBA00022833"/>
    </source>
</evidence>
<evidence type="ECO:0000256" key="8">
    <source>
        <dbReference type="ARBA" id="ARBA00022989"/>
    </source>
</evidence>
<dbReference type="NCBIfam" id="TIGR00054">
    <property type="entry name" value="RIP metalloprotease RseP"/>
    <property type="match status" value="1"/>
</dbReference>
<dbReference type="STRING" id="37659.GCA_000703125_02340"/>
<protein>
    <recommendedName>
        <fullName evidence="11">Zinc metalloprotease</fullName>
        <ecNumber evidence="11">3.4.24.-</ecNumber>
    </recommendedName>
</protein>
<gene>
    <name evidence="13" type="ORF">BD821_10792</name>
</gene>
<dbReference type="Proteomes" id="UP000239863">
    <property type="component" value="Unassembled WGS sequence"/>
</dbReference>
<dbReference type="Pfam" id="PF02163">
    <property type="entry name" value="Peptidase_M50"/>
    <property type="match status" value="1"/>
</dbReference>
<keyword evidence="5 11" id="KW-0812">Transmembrane</keyword>
<keyword evidence="4 13" id="KW-0645">Protease</keyword>
<proteinExistence type="inferred from homology"/>
<keyword evidence="8 11" id="KW-1133">Transmembrane helix</keyword>
<reference evidence="13 14" key="1">
    <citation type="submission" date="2018-02" db="EMBL/GenBank/DDBJ databases">
        <title>Genomic Encyclopedia of Archaeal and Bacterial Type Strains, Phase II (KMG-II): from individual species to whole genera.</title>
        <authorList>
            <person name="Goeker M."/>
        </authorList>
    </citation>
    <scope>NUCLEOTIDE SEQUENCE [LARGE SCALE GENOMIC DNA]</scope>
    <source>
        <strain evidence="13 14">DSM 15099</strain>
    </source>
</reference>
<evidence type="ECO:0000256" key="4">
    <source>
        <dbReference type="ARBA" id="ARBA00022670"/>
    </source>
</evidence>
<keyword evidence="9 11" id="KW-0482">Metalloprotease</keyword>
<dbReference type="GO" id="GO:0046872">
    <property type="term" value="F:metal ion binding"/>
    <property type="evidence" value="ECO:0007669"/>
    <property type="project" value="UniProtKB-KW"/>
</dbReference>
<dbReference type="InterPro" id="IPR001478">
    <property type="entry name" value="PDZ"/>
</dbReference>
<name>A0A2S6FY50_9CLOT</name>
<evidence type="ECO:0000313" key="14">
    <source>
        <dbReference type="Proteomes" id="UP000239863"/>
    </source>
</evidence>
<comment type="caution">
    <text evidence="13">The sequence shown here is derived from an EMBL/GenBank/DDBJ whole genome shotgun (WGS) entry which is preliminary data.</text>
</comment>
<accession>A0A2S6FY50</accession>
<evidence type="ECO:0000256" key="3">
    <source>
        <dbReference type="ARBA" id="ARBA00007931"/>
    </source>
</evidence>
<sequence>MYIVWAVLAFSMLIVGHELGHFTIAKLNGIKVEEFSLGMGPKIFGFKGKETEYLIKALPIGGYVKMLGEEDNVNDERAFSSKSPLRRISVIAAGPIMNFILALLLFAIIAMNNGFVLPKINEVIDNSPAMESGLISGDNIKSLNGKKISTWEDFAMGVSLGKGENINLQIERSGEIKDLIITPRFNEELNKYAVGISPAIMEKPNFIQSVNYGVLQSKSLINQTFGALKTIFTGKATLNDVGGPVTIIKATGAAAKSGIWNLLLFAGFLSIQLGIFNLLPFPALDGGWIFLLFIELITRKKISDKIIGTLNYIGFSCLIVIMILVTIKDILRPISF</sequence>
<keyword evidence="7 11" id="KW-0862">Zinc</keyword>
<dbReference type="InterPro" id="IPR008915">
    <property type="entry name" value="Peptidase_M50"/>
</dbReference>
<dbReference type="Gene3D" id="2.30.42.10">
    <property type="match status" value="1"/>
</dbReference>
<feature type="transmembrane region" description="Helical" evidence="11">
    <location>
        <begin position="258"/>
        <end position="275"/>
    </location>
</feature>
<keyword evidence="11" id="KW-0479">Metal-binding</keyword>
<dbReference type="OrthoDB" id="9782003at2"/>
<dbReference type="RefSeq" id="WP_104409823.1">
    <property type="nucleotide sequence ID" value="NZ_PTIS01000007.1"/>
</dbReference>
<feature type="domain" description="PDZ" evidence="12">
    <location>
        <begin position="102"/>
        <end position="174"/>
    </location>
</feature>
<evidence type="ECO:0000256" key="2">
    <source>
        <dbReference type="ARBA" id="ARBA00004141"/>
    </source>
</evidence>
<dbReference type="GO" id="GO:0006508">
    <property type="term" value="P:proteolysis"/>
    <property type="evidence" value="ECO:0007669"/>
    <property type="project" value="UniProtKB-KW"/>
</dbReference>
<comment type="similarity">
    <text evidence="3 11">Belongs to the peptidase M50B family.</text>
</comment>
<dbReference type="InterPro" id="IPR036034">
    <property type="entry name" value="PDZ_sf"/>
</dbReference>
<evidence type="ECO:0000313" key="13">
    <source>
        <dbReference type="EMBL" id="PPK48455.1"/>
    </source>
</evidence>
<evidence type="ECO:0000256" key="1">
    <source>
        <dbReference type="ARBA" id="ARBA00001947"/>
    </source>
</evidence>
<feature type="transmembrane region" description="Helical" evidence="11">
    <location>
        <begin position="88"/>
        <end position="110"/>
    </location>
</feature>
<comment type="cofactor">
    <cofactor evidence="1 11">
        <name>Zn(2+)</name>
        <dbReference type="ChEBI" id="CHEBI:29105"/>
    </cofactor>
</comment>
<dbReference type="PANTHER" id="PTHR42837">
    <property type="entry name" value="REGULATOR OF SIGMA-E PROTEASE RSEP"/>
    <property type="match status" value="1"/>
</dbReference>
<dbReference type="SMART" id="SM00228">
    <property type="entry name" value="PDZ"/>
    <property type="match status" value="1"/>
</dbReference>
<organism evidence="13 14">
    <name type="scientific">Clostridium algidicarnis DSM 15099</name>
    <dbReference type="NCBI Taxonomy" id="1121295"/>
    <lineage>
        <taxon>Bacteria</taxon>
        <taxon>Bacillati</taxon>
        <taxon>Bacillota</taxon>
        <taxon>Clostridia</taxon>
        <taxon>Eubacteriales</taxon>
        <taxon>Clostridiaceae</taxon>
        <taxon>Clostridium</taxon>
    </lineage>
</organism>
<dbReference type="GO" id="GO:0004222">
    <property type="term" value="F:metalloendopeptidase activity"/>
    <property type="evidence" value="ECO:0007669"/>
    <property type="project" value="InterPro"/>
</dbReference>